<accession>A0ABU6P3X4</accession>
<proteinExistence type="predicted"/>
<gene>
    <name evidence="1" type="ORF">P9271_22345</name>
</gene>
<dbReference type="Proteomes" id="UP001342826">
    <property type="component" value="Unassembled WGS sequence"/>
</dbReference>
<protein>
    <recommendedName>
        <fullName evidence="3">DnaD domain-containing protein</fullName>
    </recommendedName>
</protein>
<name>A0ABU6P3X4_9BACI</name>
<organism evidence="1 2">
    <name type="scientific">Metabacillus fastidiosus</name>
    <dbReference type="NCBI Taxonomy" id="1458"/>
    <lineage>
        <taxon>Bacteria</taxon>
        <taxon>Bacillati</taxon>
        <taxon>Bacillota</taxon>
        <taxon>Bacilli</taxon>
        <taxon>Bacillales</taxon>
        <taxon>Bacillaceae</taxon>
        <taxon>Metabacillus</taxon>
    </lineage>
</organism>
<reference evidence="1 2" key="1">
    <citation type="submission" date="2023-03" db="EMBL/GenBank/DDBJ databases">
        <title>Bacillus Genome Sequencing.</title>
        <authorList>
            <person name="Dunlap C."/>
        </authorList>
    </citation>
    <scope>NUCLEOTIDE SEQUENCE [LARGE SCALE GENOMIC DNA]</scope>
    <source>
        <strain evidence="1 2">NRS-1717</strain>
    </source>
</reference>
<comment type="caution">
    <text evidence="1">The sequence shown here is derived from an EMBL/GenBank/DDBJ whole genome shotgun (WGS) entry which is preliminary data.</text>
</comment>
<evidence type="ECO:0000313" key="2">
    <source>
        <dbReference type="Proteomes" id="UP001342826"/>
    </source>
</evidence>
<sequence>MAKIIQVPYEYSISVPVETAQAVQENRENPISLEALGLLVNLLSYPTSWELHKTELYKRFAKHGERSVRSAWNDLLNANYIVEFKYRVGSKYEYVYYFRKVPFTEEEKAEILANAEKEFGEIWGLQNEDPKMETPKRRGNQKTLLNTNNILNTNNNYIDNIDDDKRTESSSNHNEENIDLTISHLRKATEKELTNRSFNAVVKKVVDKYNQGKIDRFRDYLVTALANKIEELELRRMKDDAKQALYQSKKQQTEDRLKNTEYTRIVPFYNWLKE</sequence>
<evidence type="ECO:0000313" key="1">
    <source>
        <dbReference type="EMBL" id="MED4404031.1"/>
    </source>
</evidence>
<dbReference type="EMBL" id="JARTFS010000022">
    <property type="protein sequence ID" value="MED4404031.1"/>
    <property type="molecule type" value="Genomic_DNA"/>
</dbReference>
<keyword evidence="2" id="KW-1185">Reference proteome</keyword>
<evidence type="ECO:0008006" key="3">
    <source>
        <dbReference type="Google" id="ProtNLM"/>
    </source>
</evidence>
<dbReference type="RefSeq" id="WP_328015951.1">
    <property type="nucleotide sequence ID" value="NZ_JARTFS010000022.1"/>
</dbReference>